<feature type="region of interest" description="Disordered" evidence="1">
    <location>
        <begin position="57"/>
        <end position="77"/>
    </location>
</feature>
<proteinExistence type="predicted"/>
<feature type="compositionally biased region" description="Polar residues" evidence="1">
    <location>
        <begin position="1"/>
        <end position="25"/>
    </location>
</feature>
<name>A0AAV6IKJ4_9ERIC</name>
<reference evidence="2" key="1">
    <citation type="submission" date="2020-08" db="EMBL/GenBank/DDBJ databases">
        <title>Plant Genome Project.</title>
        <authorList>
            <person name="Zhang R.-G."/>
        </authorList>
    </citation>
    <scope>NUCLEOTIDE SEQUENCE</scope>
    <source>
        <strain evidence="2">WSP0</strain>
        <tissue evidence="2">Leaf</tissue>
    </source>
</reference>
<evidence type="ECO:0000313" key="3">
    <source>
        <dbReference type="Proteomes" id="UP000823749"/>
    </source>
</evidence>
<dbReference type="AlphaFoldDB" id="A0AAV6IKJ4"/>
<dbReference type="Proteomes" id="UP000823749">
    <property type="component" value="Chromosome 10"/>
</dbReference>
<organism evidence="2 3">
    <name type="scientific">Rhododendron griersonianum</name>
    <dbReference type="NCBI Taxonomy" id="479676"/>
    <lineage>
        <taxon>Eukaryota</taxon>
        <taxon>Viridiplantae</taxon>
        <taxon>Streptophyta</taxon>
        <taxon>Embryophyta</taxon>
        <taxon>Tracheophyta</taxon>
        <taxon>Spermatophyta</taxon>
        <taxon>Magnoliopsida</taxon>
        <taxon>eudicotyledons</taxon>
        <taxon>Gunneridae</taxon>
        <taxon>Pentapetalae</taxon>
        <taxon>asterids</taxon>
        <taxon>Ericales</taxon>
        <taxon>Ericaceae</taxon>
        <taxon>Ericoideae</taxon>
        <taxon>Rhodoreae</taxon>
        <taxon>Rhododendron</taxon>
    </lineage>
</organism>
<protein>
    <submittedName>
        <fullName evidence="2">Uncharacterized protein</fullName>
    </submittedName>
</protein>
<evidence type="ECO:0000256" key="1">
    <source>
        <dbReference type="SAM" id="MobiDB-lite"/>
    </source>
</evidence>
<gene>
    <name evidence="2" type="ORF">RHGRI_029794</name>
</gene>
<keyword evidence="3" id="KW-1185">Reference proteome</keyword>
<evidence type="ECO:0000313" key="2">
    <source>
        <dbReference type="EMBL" id="KAG5529216.1"/>
    </source>
</evidence>
<sequence length="103" mass="11265">MASSFSTDSFNQLSDDSPAPTTQAFNDDRYEGYDPRLPFKHFDSFSNFAESESIVDSAVSGSASRRSMSRASPSSMAADVRLPMAAVSKAAEEEVKRRGDWRG</sequence>
<feature type="region of interest" description="Disordered" evidence="1">
    <location>
        <begin position="1"/>
        <end position="30"/>
    </location>
</feature>
<comment type="caution">
    <text evidence="2">The sequence shown here is derived from an EMBL/GenBank/DDBJ whole genome shotgun (WGS) entry which is preliminary data.</text>
</comment>
<accession>A0AAV6IKJ4</accession>
<dbReference type="EMBL" id="JACTNZ010000010">
    <property type="protein sequence ID" value="KAG5529216.1"/>
    <property type="molecule type" value="Genomic_DNA"/>
</dbReference>